<feature type="compositionally biased region" description="Acidic residues" evidence="5">
    <location>
        <begin position="706"/>
        <end position="715"/>
    </location>
</feature>
<accession>A0A6G1I8T2</accession>
<feature type="compositionally biased region" description="Basic residues" evidence="5">
    <location>
        <begin position="630"/>
        <end position="640"/>
    </location>
</feature>
<feature type="transmembrane region" description="Helical" evidence="6">
    <location>
        <begin position="164"/>
        <end position="184"/>
    </location>
</feature>
<feature type="transmembrane region" description="Helical" evidence="6">
    <location>
        <begin position="257"/>
        <end position="276"/>
    </location>
</feature>
<dbReference type="EMBL" id="ML996688">
    <property type="protein sequence ID" value="KAF2404700.1"/>
    <property type="molecule type" value="Genomic_DNA"/>
</dbReference>
<dbReference type="PANTHER" id="PTHR12570:SF65">
    <property type="entry name" value="MAGNESIUM TRANSPORTER NIPA9-RELATED"/>
    <property type="match status" value="1"/>
</dbReference>
<evidence type="ECO:0000256" key="3">
    <source>
        <dbReference type="ARBA" id="ARBA00022989"/>
    </source>
</evidence>
<evidence type="ECO:0000256" key="4">
    <source>
        <dbReference type="ARBA" id="ARBA00023136"/>
    </source>
</evidence>
<evidence type="ECO:0000313" key="8">
    <source>
        <dbReference type="Proteomes" id="UP000799640"/>
    </source>
</evidence>
<keyword evidence="3 6" id="KW-1133">Transmembrane helix</keyword>
<dbReference type="InterPro" id="IPR008521">
    <property type="entry name" value="Mg_trans_NIPA"/>
</dbReference>
<feature type="region of interest" description="Disordered" evidence="5">
    <location>
        <begin position="77"/>
        <end position="148"/>
    </location>
</feature>
<proteinExistence type="predicted"/>
<feature type="compositionally biased region" description="Basic and acidic residues" evidence="5">
    <location>
        <begin position="93"/>
        <end position="107"/>
    </location>
</feature>
<reference evidence="7" key="1">
    <citation type="journal article" date="2020" name="Stud. Mycol.">
        <title>101 Dothideomycetes genomes: a test case for predicting lifestyles and emergence of pathogens.</title>
        <authorList>
            <person name="Haridas S."/>
            <person name="Albert R."/>
            <person name="Binder M."/>
            <person name="Bloem J."/>
            <person name="Labutti K."/>
            <person name="Salamov A."/>
            <person name="Andreopoulos B."/>
            <person name="Baker S."/>
            <person name="Barry K."/>
            <person name="Bills G."/>
            <person name="Bluhm B."/>
            <person name="Cannon C."/>
            <person name="Castanera R."/>
            <person name="Culley D."/>
            <person name="Daum C."/>
            <person name="Ezra D."/>
            <person name="Gonzalez J."/>
            <person name="Henrissat B."/>
            <person name="Kuo A."/>
            <person name="Liang C."/>
            <person name="Lipzen A."/>
            <person name="Lutzoni F."/>
            <person name="Magnuson J."/>
            <person name="Mondo S."/>
            <person name="Nolan M."/>
            <person name="Ohm R."/>
            <person name="Pangilinan J."/>
            <person name="Park H.-J."/>
            <person name="Ramirez L."/>
            <person name="Alfaro M."/>
            <person name="Sun H."/>
            <person name="Tritt A."/>
            <person name="Yoshinaga Y."/>
            <person name="Zwiers L.-H."/>
            <person name="Turgeon B."/>
            <person name="Goodwin S."/>
            <person name="Spatafora J."/>
            <person name="Crous P."/>
            <person name="Grigoriev I."/>
        </authorList>
    </citation>
    <scope>NUCLEOTIDE SEQUENCE</scope>
    <source>
        <strain evidence="7">CBS 262.69</strain>
    </source>
</reference>
<evidence type="ECO:0000256" key="6">
    <source>
        <dbReference type="SAM" id="Phobius"/>
    </source>
</evidence>
<feature type="transmembrane region" description="Helical" evidence="6">
    <location>
        <begin position="319"/>
        <end position="339"/>
    </location>
</feature>
<dbReference type="PANTHER" id="PTHR12570">
    <property type="match status" value="1"/>
</dbReference>
<sequence length="715" mass="78157">MRVPVNSNAAAGPSFFAQTLIFVGNLIPDRNDTARWDSLIGITTAICGNILISIALNTQRYAHIKLNQQLEEEQRNLKRARRRVASDGQGTRNVDRHKERRRDEPHARNGHAFGEGDGEEEAGESEPLLASRDSEDYGEPDSPVRDVEAQPEVLRRKSYLKSPYWWAGIILMTVGEAGNFLAYGFAPASIVSPLGVVALISNCVIAPFFLKEKFRKRDFFGVLVSVAGAVTVVLSAKDSNPKLGPDEIWDLIARWEFETYLGITVAVIIALMFASTNYGRKSIFIDLGLVGLFGGYTALSTKGVASMLSYTLFRALTFPITYLLILVLLFTAVMQIKYINRALKRFDATQVIPTQFVMFTLSVILGSAILYRDFERESSGDAGKFIGGCAMTFLGVYFITSGRHSDPEEEDEPYDVEGDEAIGLVRGSLDRDAENAPDSGHRTSLGNGEQSAARVHDSYRDDDESTISPPESPTFHAAQPPRVSPMSVPEEDPFDDPHTPSEPVSATPSSLVNNPWIEPEDYTSRARQTLSSMLQPLTKTLPSAEHEPLPNTLSKTNSTPTLPTERPSTPPNRASLDLTNTPHNIHEHPNFSHQSIAAIFTGPLTSPLSSPLTAVVADSLRRGVDIATFKPRRSRARGHAAPHTAGSRLRPRGNSESTVTTPPRGSENTAPAVEASRRRSLSVTFNDLFRRKGKKPDQRPPGAGEPAEEGAGEAA</sequence>
<evidence type="ECO:0000256" key="5">
    <source>
        <dbReference type="SAM" id="MobiDB-lite"/>
    </source>
</evidence>
<feature type="transmembrane region" description="Helical" evidence="6">
    <location>
        <begin position="38"/>
        <end position="56"/>
    </location>
</feature>
<keyword evidence="2 6" id="KW-0812">Transmembrane</keyword>
<dbReference type="GO" id="GO:0016020">
    <property type="term" value="C:membrane"/>
    <property type="evidence" value="ECO:0007669"/>
    <property type="project" value="UniProtKB-SubCell"/>
</dbReference>
<feature type="transmembrane region" description="Helical" evidence="6">
    <location>
        <begin position="351"/>
        <end position="370"/>
    </location>
</feature>
<dbReference type="SUPFAM" id="SSF103481">
    <property type="entry name" value="Multidrug resistance efflux transporter EmrE"/>
    <property type="match status" value="1"/>
</dbReference>
<feature type="compositionally biased region" description="Polar residues" evidence="5">
    <location>
        <begin position="502"/>
        <end position="513"/>
    </location>
</feature>
<dbReference type="InterPro" id="IPR037185">
    <property type="entry name" value="EmrE-like"/>
</dbReference>
<feature type="region of interest" description="Disordered" evidence="5">
    <location>
        <begin position="431"/>
        <end position="589"/>
    </location>
</feature>
<evidence type="ECO:0000256" key="2">
    <source>
        <dbReference type="ARBA" id="ARBA00022692"/>
    </source>
</evidence>
<organism evidence="7 8">
    <name type="scientific">Trichodelitschia bisporula</name>
    <dbReference type="NCBI Taxonomy" id="703511"/>
    <lineage>
        <taxon>Eukaryota</taxon>
        <taxon>Fungi</taxon>
        <taxon>Dikarya</taxon>
        <taxon>Ascomycota</taxon>
        <taxon>Pezizomycotina</taxon>
        <taxon>Dothideomycetes</taxon>
        <taxon>Dothideomycetes incertae sedis</taxon>
        <taxon>Phaeotrichales</taxon>
        <taxon>Phaeotrichaceae</taxon>
        <taxon>Trichodelitschia</taxon>
    </lineage>
</organism>
<dbReference type="Pfam" id="PF05653">
    <property type="entry name" value="Mg_trans_NIPA"/>
    <property type="match status" value="1"/>
</dbReference>
<feature type="region of interest" description="Disordered" evidence="5">
    <location>
        <begin position="628"/>
        <end position="715"/>
    </location>
</feature>
<feature type="transmembrane region" description="Helical" evidence="6">
    <location>
        <begin position="219"/>
        <end position="237"/>
    </location>
</feature>
<feature type="compositionally biased region" description="Polar residues" evidence="5">
    <location>
        <begin position="551"/>
        <end position="562"/>
    </location>
</feature>
<keyword evidence="4 6" id="KW-0472">Membrane</keyword>
<gene>
    <name evidence="7" type="ORF">EJ06DRAFT_526774</name>
</gene>
<dbReference type="GO" id="GO:0015095">
    <property type="term" value="F:magnesium ion transmembrane transporter activity"/>
    <property type="evidence" value="ECO:0007669"/>
    <property type="project" value="InterPro"/>
</dbReference>
<feature type="transmembrane region" description="Helical" evidence="6">
    <location>
        <begin position="190"/>
        <end position="210"/>
    </location>
</feature>
<evidence type="ECO:0000256" key="1">
    <source>
        <dbReference type="ARBA" id="ARBA00004141"/>
    </source>
</evidence>
<name>A0A6G1I8T2_9PEZI</name>
<dbReference type="OrthoDB" id="165382at2759"/>
<evidence type="ECO:0000313" key="7">
    <source>
        <dbReference type="EMBL" id="KAF2404700.1"/>
    </source>
</evidence>
<dbReference type="AlphaFoldDB" id="A0A6G1I8T2"/>
<protein>
    <submittedName>
        <fullName evidence="7">DUF803-domain-containing protein</fullName>
    </submittedName>
</protein>
<feature type="compositionally biased region" description="Polar residues" evidence="5">
    <location>
        <begin position="525"/>
        <end position="541"/>
    </location>
</feature>
<feature type="transmembrane region" description="Helical" evidence="6">
    <location>
        <begin position="283"/>
        <end position="299"/>
    </location>
</feature>
<keyword evidence="8" id="KW-1185">Reference proteome</keyword>
<dbReference type="Proteomes" id="UP000799640">
    <property type="component" value="Unassembled WGS sequence"/>
</dbReference>
<comment type="subcellular location">
    <subcellularLocation>
        <location evidence="1">Membrane</location>
        <topology evidence="1">Multi-pass membrane protein</topology>
    </subcellularLocation>
</comment>
<feature type="compositionally biased region" description="Polar residues" evidence="5">
    <location>
        <begin position="654"/>
        <end position="669"/>
    </location>
</feature>